<feature type="chain" id="PRO_5025390392" description="Carboxypeptidase regulatory-like domain-containing protein" evidence="1">
    <location>
        <begin position="24"/>
        <end position="220"/>
    </location>
</feature>
<protein>
    <recommendedName>
        <fullName evidence="4">Carboxypeptidase regulatory-like domain-containing protein</fullName>
    </recommendedName>
</protein>
<evidence type="ECO:0000313" key="3">
    <source>
        <dbReference type="Proteomes" id="UP000440004"/>
    </source>
</evidence>
<dbReference type="EMBL" id="WHNX01000021">
    <property type="protein sequence ID" value="MPW26561.1"/>
    <property type="molecule type" value="Genomic_DNA"/>
</dbReference>
<dbReference type="PROSITE" id="PS51257">
    <property type="entry name" value="PROKAR_LIPOPROTEIN"/>
    <property type="match status" value="1"/>
</dbReference>
<evidence type="ECO:0000256" key="1">
    <source>
        <dbReference type="SAM" id="SignalP"/>
    </source>
</evidence>
<comment type="caution">
    <text evidence="2">The sequence shown here is derived from an EMBL/GenBank/DDBJ whole genome shotgun (WGS) entry which is preliminary data.</text>
</comment>
<keyword evidence="3" id="KW-1185">Reference proteome</keyword>
<dbReference type="AlphaFoldDB" id="A0A6A7KBB9"/>
<dbReference type="Proteomes" id="UP000440004">
    <property type="component" value="Unassembled WGS sequence"/>
</dbReference>
<reference evidence="2 3" key="1">
    <citation type="submission" date="2019-10" db="EMBL/GenBank/DDBJ databases">
        <title>Alkalibaculum tamaniensis sp.nov., a new alkaliphilic acetogen, isolated on methoxylated aromatics from a mud volcano.</title>
        <authorList>
            <person name="Khomyakova M.A."/>
            <person name="Merkel A.Y."/>
            <person name="Bonch-Osmolovskaya E.A."/>
            <person name="Slobodkin A.I."/>
        </authorList>
    </citation>
    <scope>NUCLEOTIDE SEQUENCE [LARGE SCALE GENOMIC DNA]</scope>
    <source>
        <strain evidence="2 3">M08DMB</strain>
    </source>
</reference>
<sequence>MSKKILVLIGALLFMLISGCAIITNSTPSSLTIEGKVLINDKFNNQEFTVQVFKEDTTEVYEESELDDNGNFIINITEDGNYTMTVNNTGNNEYTSKDISFTIENNELVSDIDFSFIIEDFGEITSSISIDSTISIQGIVEFPDTMNFVDIKVILSNEEEGKPLKMFMIDESGEFSISEIQDGIYYICAQGTNNTTSPWLKVNIVNSKIESEEKIILEIK</sequence>
<accession>A0A6A7KBB9</accession>
<evidence type="ECO:0000313" key="2">
    <source>
        <dbReference type="EMBL" id="MPW26561.1"/>
    </source>
</evidence>
<feature type="signal peptide" evidence="1">
    <location>
        <begin position="1"/>
        <end position="23"/>
    </location>
</feature>
<organism evidence="2 3">
    <name type="scientific">Alkalibaculum sporogenes</name>
    <dbReference type="NCBI Taxonomy" id="2655001"/>
    <lineage>
        <taxon>Bacteria</taxon>
        <taxon>Bacillati</taxon>
        <taxon>Bacillota</taxon>
        <taxon>Clostridia</taxon>
        <taxon>Eubacteriales</taxon>
        <taxon>Eubacteriaceae</taxon>
        <taxon>Alkalibaculum</taxon>
    </lineage>
</organism>
<proteinExistence type="predicted"/>
<keyword evidence="1" id="KW-0732">Signal</keyword>
<gene>
    <name evidence="2" type="ORF">GC105_12260</name>
</gene>
<evidence type="ECO:0008006" key="4">
    <source>
        <dbReference type="Google" id="ProtNLM"/>
    </source>
</evidence>
<dbReference type="RefSeq" id="WP_152805190.1">
    <property type="nucleotide sequence ID" value="NZ_WHNX01000021.1"/>
</dbReference>
<name>A0A6A7KBB9_9FIRM</name>